<organism evidence="1 2">
    <name type="scientific">Neisseria subflava NJ9703</name>
    <dbReference type="NCBI Taxonomy" id="546268"/>
    <lineage>
        <taxon>Bacteria</taxon>
        <taxon>Pseudomonadati</taxon>
        <taxon>Pseudomonadota</taxon>
        <taxon>Betaproteobacteria</taxon>
        <taxon>Neisseriales</taxon>
        <taxon>Neisseriaceae</taxon>
        <taxon>Neisseria</taxon>
    </lineage>
</organism>
<proteinExistence type="predicted"/>
<accession>A0A9W5IPM7</accession>
<gene>
    <name evidence="1" type="ORF">NEISUBOT_05002</name>
</gene>
<protein>
    <submittedName>
        <fullName evidence="1">Uncharacterized protein</fullName>
    </submittedName>
</protein>
<reference evidence="1 2" key="1">
    <citation type="submission" date="2010-01" db="EMBL/GenBank/DDBJ databases">
        <authorList>
            <person name="Weinstock G."/>
            <person name="Sodergren E."/>
            <person name="Clifton S."/>
            <person name="Fulton L."/>
            <person name="Fulton B."/>
            <person name="Courtney L."/>
            <person name="Fronick C."/>
            <person name="Harrison M."/>
            <person name="Strong C."/>
            <person name="Farmer C."/>
            <person name="Delahaunty K."/>
            <person name="Markovic C."/>
            <person name="Hall O."/>
            <person name="Minx P."/>
            <person name="Tomlinson C."/>
            <person name="Mitreva M."/>
            <person name="Nelson J."/>
            <person name="Hou S."/>
            <person name="Wollam A."/>
            <person name="Pepin K.H."/>
            <person name="Johnson M."/>
            <person name="Bhonagiri V."/>
            <person name="Nash W.E."/>
            <person name="Warren W."/>
            <person name="Chinwalla A."/>
            <person name="Mardis E.R."/>
            <person name="Wilson R.K."/>
        </authorList>
    </citation>
    <scope>NUCLEOTIDE SEQUENCE [LARGE SCALE GENOMIC DNA]</scope>
    <source>
        <strain evidence="1 2">NJ9703</strain>
    </source>
</reference>
<dbReference type="EMBL" id="ACEO02000010">
    <property type="protein sequence ID" value="EFC51509.1"/>
    <property type="molecule type" value="Genomic_DNA"/>
</dbReference>
<evidence type="ECO:0000313" key="2">
    <source>
        <dbReference type="Proteomes" id="UP000004621"/>
    </source>
</evidence>
<evidence type="ECO:0000313" key="1">
    <source>
        <dbReference type="EMBL" id="EFC51509.1"/>
    </source>
</evidence>
<sequence length="42" mass="4644">MTLFRLVIKKAYAPLVQPCRLSQLQDGTLKVKTILGGKKQAS</sequence>
<dbReference type="AlphaFoldDB" id="A0A9W5IPM7"/>
<dbReference type="Proteomes" id="UP000004621">
    <property type="component" value="Unassembled WGS sequence"/>
</dbReference>
<name>A0A9W5IPM7_NEISU</name>
<comment type="caution">
    <text evidence="1">The sequence shown here is derived from an EMBL/GenBank/DDBJ whole genome shotgun (WGS) entry which is preliminary data.</text>
</comment>